<organism evidence="9">
    <name type="scientific">Gracilinema caldarium</name>
    <dbReference type="NCBI Taxonomy" id="215591"/>
    <lineage>
        <taxon>Bacteria</taxon>
        <taxon>Pseudomonadati</taxon>
        <taxon>Spirochaetota</taxon>
        <taxon>Spirochaetia</taxon>
        <taxon>Spirochaetales</taxon>
        <taxon>Breznakiellaceae</taxon>
        <taxon>Gracilinema</taxon>
    </lineage>
</organism>
<dbReference type="InterPro" id="IPR049083">
    <property type="entry name" value="TACO1_YebC_N"/>
</dbReference>
<dbReference type="Gene3D" id="3.30.70.980">
    <property type="match status" value="2"/>
</dbReference>
<dbReference type="InterPro" id="IPR017856">
    <property type="entry name" value="Integrase-like_N"/>
</dbReference>
<dbReference type="GO" id="GO:0003677">
    <property type="term" value="F:DNA binding"/>
    <property type="evidence" value="ECO:0007669"/>
    <property type="project" value="UniProtKB-UniRule"/>
</dbReference>
<dbReference type="Pfam" id="PF01709">
    <property type="entry name" value="Transcrip_reg"/>
    <property type="match status" value="1"/>
</dbReference>
<evidence type="ECO:0000259" key="7">
    <source>
        <dbReference type="Pfam" id="PF01709"/>
    </source>
</evidence>
<evidence type="ECO:0000256" key="1">
    <source>
        <dbReference type="ARBA" id="ARBA00008724"/>
    </source>
</evidence>
<keyword evidence="3 6" id="KW-0805">Transcription regulation</keyword>
<dbReference type="InterPro" id="IPR026564">
    <property type="entry name" value="Transcrip_reg_TACO1-like_dom3"/>
</dbReference>
<gene>
    <name evidence="9" type="ORF">ENS59_00205</name>
</gene>
<keyword evidence="2 6" id="KW-0963">Cytoplasm</keyword>
<dbReference type="InterPro" id="IPR029072">
    <property type="entry name" value="YebC-like"/>
</dbReference>
<dbReference type="NCBIfam" id="NF009044">
    <property type="entry name" value="PRK12378.1"/>
    <property type="match status" value="1"/>
</dbReference>
<dbReference type="NCBIfam" id="TIGR01033">
    <property type="entry name" value="YebC/PmpR family DNA-binding transcriptional regulator"/>
    <property type="match status" value="1"/>
</dbReference>
<dbReference type="NCBIfam" id="NF001030">
    <property type="entry name" value="PRK00110.1"/>
    <property type="match status" value="1"/>
</dbReference>
<comment type="similarity">
    <text evidence="1 6">Belongs to the TACO1 family.</text>
</comment>
<dbReference type="SUPFAM" id="SSF75625">
    <property type="entry name" value="YebC-like"/>
    <property type="match status" value="1"/>
</dbReference>
<comment type="caution">
    <text evidence="9">The sequence shown here is derived from an EMBL/GenBank/DDBJ whole genome shotgun (WGS) entry which is preliminary data.</text>
</comment>
<name>A0A7C3DZ40_9SPIR</name>
<dbReference type="GO" id="GO:0005829">
    <property type="term" value="C:cytosol"/>
    <property type="evidence" value="ECO:0007669"/>
    <property type="project" value="TreeGrafter"/>
</dbReference>
<protein>
    <recommendedName>
        <fullName evidence="6">Probable transcriptional regulatory protein ENS59_00205</fullName>
    </recommendedName>
</protein>
<comment type="subcellular location">
    <subcellularLocation>
        <location evidence="6">Cytoplasm</location>
    </subcellularLocation>
</comment>
<feature type="domain" description="TACO1/YebC-like second and third" evidence="7">
    <location>
        <begin position="82"/>
        <end position="238"/>
    </location>
</feature>
<dbReference type="Pfam" id="PF20772">
    <property type="entry name" value="TACO1_YebC_N"/>
    <property type="match status" value="1"/>
</dbReference>
<evidence type="ECO:0000256" key="4">
    <source>
        <dbReference type="ARBA" id="ARBA00023125"/>
    </source>
</evidence>
<dbReference type="PANTHER" id="PTHR12532:SF6">
    <property type="entry name" value="TRANSCRIPTIONAL REGULATORY PROTEIN YEBC-RELATED"/>
    <property type="match status" value="1"/>
</dbReference>
<dbReference type="FunFam" id="1.10.10.200:FF:000002">
    <property type="entry name" value="Probable transcriptional regulatory protein CLM62_37755"/>
    <property type="match status" value="1"/>
</dbReference>
<proteinExistence type="inferred from homology"/>
<sequence>MSGHSKWKTIQHKKGAMDAKRGKIFSKLSKELSVVAKKGGSNPDTNPALRAVIQKAKSVNMPADNIERAIKKGAGELGGVTYEEVSYEGYAAGGVGVVVNVLTDNKNRTAAEVRHIFNKHGRDFASVGSVMRGFQRKGQILLDAKGINEDKVMELVLDAGAEDMTRDGDQVEIITDPASFSSVCEALEKAGIKPVSAEVSLIPITTVPVTDKNTASEILRFINELEDNDDVQNVYTNMEMADEVMAEMAKEN</sequence>
<evidence type="ECO:0000256" key="3">
    <source>
        <dbReference type="ARBA" id="ARBA00023015"/>
    </source>
</evidence>
<evidence type="ECO:0000256" key="5">
    <source>
        <dbReference type="ARBA" id="ARBA00023163"/>
    </source>
</evidence>
<dbReference type="InterPro" id="IPR048300">
    <property type="entry name" value="TACO1_YebC-like_2nd/3rd_dom"/>
</dbReference>
<reference evidence="9" key="1">
    <citation type="journal article" date="2020" name="mSystems">
        <title>Genome- and Community-Level Interaction Insights into Carbon Utilization and Element Cycling Functions of Hydrothermarchaeota in Hydrothermal Sediment.</title>
        <authorList>
            <person name="Zhou Z."/>
            <person name="Liu Y."/>
            <person name="Xu W."/>
            <person name="Pan J."/>
            <person name="Luo Z.H."/>
            <person name="Li M."/>
        </authorList>
    </citation>
    <scope>NUCLEOTIDE SEQUENCE [LARGE SCALE GENOMIC DNA]</scope>
    <source>
        <strain evidence="9">SpSt-503</strain>
    </source>
</reference>
<dbReference type="AlphaFoldDB" id="A0A7C3DZ40"/>
<evidence type="ECO:0000259" key="8">
    <source>
        <dbReference type="Pfam" id="PF20772"/>
    </source>
</evidence>
<feature type="domain" description="TACO1/YebC-like N-terminal" evidence="8">
    <location>
        <begin position="5"/>
        <end position="76"/>
    </location>
</feature>
<evidence type="ECO:0000256" key="6">
    <source>
        <dbReference type="HAMAP-Rule" id="MF_00693"/>
    </source>
</evidence>
<dbReference type="EMBL" id="DSVL01000004">
    <property type="protein sequence ID" value="HFH27928.1"/>
    <property type="molecule type" value="Genomic_DNA"/>
</dbReference>
<dbReference type="PANTHER" id="PTHR12532">
    <property type="entry name" value="TRANSLATIONAL ACTIVATOR OF CYTOCHROME C OXIDASE 1"/>
    <property type="match status" value="1"/>
</dbReference>
<dbReference type="HAMAP" id="MF_00693">
    <property type="entry name" value="Transcrip_reg_TACO1"/>
    <property type="match status" value="1"/>
</dbReference>
<dbReference type="GO" id="GO:0006355">
    <property type="term" value="P:regulation of DNA-templated transcription"/>
    <property type="evidence" value="ECO:0007669"/>
    <property type="project" value="UniProtKB-UniRule"/>
</dbReference>
<evidence type="ECO:0000313" key="9">
    <source>
        <dbReference type="EMBL" id="HFH27928.1"/>
    </source>
</evidence>
<accession>A0A7C3DZ40</accession>
<keyword evidence="4 6" id="KW-0238">DNA-binding</keyword>
<evidence type="ECO:0000256" key="2">
    <source>
        <dbReference type="ARBA" id="ARBA00022490"/>
    </source>
</evidence>
<keyword evidence="5 6" id="KW-0804">Transcription</keyword>
<dbReference type="InterPro" id="IPR002876">
    <property type="entry name" value="Transcrip_reg_TACO1-like"/>
</dbReference>
<dbReference type="Gene3D" id="1.10.10.200">
    <property type="match status" value="1"/>
</dbReference>